<dbReference type="InterPro" id="IPR001867">
    <property type="entry name" value="OmpR/PhoB-type_DNA-bd"/>
</dbReference>
<feature type="domain" description="OmpR/PhoB-type" evidence="4">
    <location>
        <begin position="2"/>
        <end position="99"/>
    </location>
</feature>
<dbReference type="Gene3D" id="3.40.50.300">
    <property type="entry name" value="P-loop containing nucleotide triphosphate hydrolases"/>
    <property type="match status" value="1"/>
</dbReference>
<dbReference type="RefSeq" id="WP_121255679.1">
    <property type="nucleotide sequence ID" value="NZ_RBIL01000002.1"/>
</dbReference>
<dbReference type="SUPFAM" id="SSF48452">
    <property type="entry name" value="TPR-like"/>
    <property type="match status" value="2"/>
</dbReference>
<comment type="similarity">
    <text evidence="1">Belongs to the AfsR/DnrI/RedD regulatory family.</text>
</comment>
<dbReference type="PROSITE" id="PS51755">
    <property type="entry name" value="OMPR_PHOB"/>
    <property type="match status" value="1"/>
</dbReference>
<dbReference type="SMART" id="SM01043">
    <property type="entry name" value="BTAD"/>
    <property type="match status" value="1"/>
</dbReference>
<dbReference type="Pfam" id="PF00486">
    <property type="entry name" value="Trans_reg_C"/>
    <property type="match status" value="1"/>
</dbReference>
<dbReference type="SUPFAM" id="SSF46894">
    <property type="entry name" value="C-terminal effector domain of the bipartite response regulators"/>
    <property type="match status" value="1"/>
</dbReference>
<dbReference type="SMART" id="SM00862">
    <property type="entry name" value="Trans_reg_C"/>
    <property type="match status" value="1"/>
</dbReference>
<dbReference type="InterPro" id="IPR011990">
    <property type="entry name" value="TPR-like_helical_dom_sf"/>
</dbReference>
<gene>
    <name evidence="5" type="ORF">C8N24_5293</name>
</gene>
<evidence type="ECO:0000256" key="2">
    <source>
        <dbReference type="ARBA" id="ARBA00023125"/>
    </source>
</evidence>
<keyword evidence="2 3" id="KW-0238">DNA-binding</keyword>
<sequence>MAKARQSHALKFGVLGPLRVEGPSGEIAINAPRQRSLLAVLLLSHRQDTVTIDRLIDGLWGEHPPATAVKAAQVHVSQLRRALGPDVIVTRPNGYALAVDPEALDVARFETLSERARGEPPETASATLREALALFRGVPLADTPLLGPAAVEADRLESARLDALEQRIEHDLALDRHAEVITELESLTAEHAFRERFHAQLMLALYRSGRQADALDAYRRARHALVEDLGLDPSPSLQRLEAQILAHDPTLEPKVPGTLGSVPAPGLPAPATPLLGREEDLEAAEALLGDPDVRLLTLTGPGGIGKTRLGLALAHRLAPRFGDGARFVGLGALEDPGLVASEIEQAAGGDLAGAELLLVVDNFEQLLDAAPELSRVLASSPRSKVIVTSRAALRVHGEYELAVSPLAPEPSAELFQRRARALNPRLALAPADATLIERICARLDGLPLAIELAAARTKVLAPAAILDRLSKRLDLLSSGPRDAPARQQTLRAAIGWSYDLLPPAAQATFDRLGVFAGGFTFDGAEAVCGPEALDTVAALVDHSLVKAHDGRFGMLETVREYALDRLEAAGGQDATRRAHARHFADVFASAEAEIQGPDARRWLDRLDAERENVRAAIHFAVADGDAATALSLCAAVWRYWERRGNLAEGREAISAALGAPDGPPDLRLRALNAAGALAGDQGDLRAAKALFEESLELAKALGDHHRAVRAEGNLGSIALLELDYETAIAHYTRVVSFLRAGGDPWGLGLNAQNLGIAFAGAGYHRRAVEQLTESVAFARQVEDPTLLASTSRTLARIQLSVADAGPAAALALMREAMEISRTVLDRPGLTESFETLARVAADARDGARLIGAAEALRASAGGMRPADEQAWVDETVTRLRTALGDAAYAEAEREGAELALSDALALALAVCG</sequence>
<protein>
    <submittedName>
        <fullName evidence="5">Putative ATPase</fullName>
    </submittedName>
</protein>
<accession>A0A660L335</accession>
<name>A0A660L335_9ACTN</name>
<dbReference type="Pfam" id="PF13424">
    <property type="entry name" value="TPR_12"/>
    <property type="match status" value="1"/>
</dbReference>
<dbReference type="CDD" id="cd15831">
    <property type="entry name" value="BTAD"/>
    <property type="match status" value="1"/>
</dbReference>
<reference evidence="5 6" key="1">
    <citation type="submission" date="2018-10" db="EMBL/GenBank/DDBJ databases">
        <title>Genomic Encyclopedia of Archaeal and Bacterial Type Strains, Phase II (KMG-II): from individual species to whole genera.</title>
        <authorList>
            <person name="Goeker M."/>
        </authorList>
    </citation>
    <scope>NUCLEOTIDE SEQUENCE [LARGE SCALE GENOMIC DNA]</scope>
    <source>
        <strain evidence="5 6">DSM 14954</strain>
    </source>
</reference>
<evidence type="ECO:0000313" key="6">
    <source>
        <dbReference type="Proteomes" id="UP000278962"/>
    </source>
</evidence>
<dbReference type="EMBL" id="RBIL01000002">
    <property type="protein sequence ID" value="RKQ87272.1"/>
    <property type="molecule type" value="Genomic_DNA"/>
</dbReference>
<evidence type="ECO:0000256" key="3">
    <source>
        <dbReference type="PROSITE-ProRule" id="PRU01091"/>
    </source>
</evidence>
<dbReference type="PANTHER" id="PTHR47691:SF3">
    <property type="entry name" value="HTH-TYPE TRANSCRIPTIONAL REGULATOR RV0890C-RELATED"/>
    <property type="match status" value="1"/>
</dbReference>
<dbReference type="GO" id="GO:0006355">
    <property type="term" value="P:regulation of DNA-templated transcription"/>
    <property type="evidence" value="ECO:0007669"/>
    <property type="project" value="InterPro"/>
</dbReference>
<dbReference type="InterPro" id="IPR016032">
    <property type="entry name" value="Sig_transdc_resp-reg_C-effctor"/>
</dbReference>
<dbReference type="GO" id="GO:0000160">
    <property type="term" value="P:phosphorelay signal transduction system"/>
    <property type="evidence" value="ECO:0007669"/>
    <property type="project" value="InterPro"/>
</dbReference>
<dbReference type="Gene3D" id="1.10.10.10">
    <property type="entry name" value="Winged helix-like DNA-binding domain superfamily/Winged helix DNA-binding domain"/>
    <property type="match status" value="1"/>
</dbReference>
<feature type="DNA-binding region" description="OmpR/PhoB-type" evidence="3">
    <location>
        <begin position="2"/>
        <end position="99"/>
    </location>
</feature>
<dbReference type="SUPFAM" id="SSF52540">
    <property type="entry name" value="P-loop containing nucleoside triphosphate hydrolases"/>
    <property type="match status" value="1"/>
</dbReference>
<evidence type="ECO:0000259" key="4">
    <source>
        <dbReference type="PROSITE" id="PS51755"/>
    </source>
</evidence>
<proteinExistence type="inferred from homology"/>
<organism evidence="5 6">
    <name type="scientific">Solirubrobacter pauli</name>
    <dbReference type="NCBI Taxonomy" id="166793"/>
    <lineage>
        <taxon>Bacteria</taxon>
        <taxon>Bacillati</taxon>
        <taxon>Actinomycetota</taxon>
        <taxon>Thermoleophilia</taxon>
        <taxon>Solirubrobacterales</taxon>
        <taxon>Solirubrobacteraceae</taxon>
        <taxon>Solirubrobacter</taxon>
    </lineage>
</organism>
<dbReference type="InterPro" id="IPR036388">
    <property type="entry name" value="WH-like_DNA-bd_sf"/>
</dbReference>
<dbReference type="InterPro" id="IPR027417">
    <property type="entry name" value="P-loop_NTPase"/>
</dbReference>
<keyword evidence="6" id="KW-1185">Reference proteome</keyword>
<evidence type="ECO:0000313" key="5">
    <source>
        <dbReference type="EMBL" id="RKQ87272.1"/>
    </source>
</evidence>
<dbReference type="InterPro" id="IPR005158">
    <property type="entry name" value="BTAD"/>
</dbReference>
<comment type="caution">
    <text evidence="5">The sequence shown here is derived from an EMBL/GenBank/DDBJ whole genome shotgun (WGS) entry which is preliminary data.</text>
</comment>
<dbReference type="Pfam" id="PF03704">
    <property type="entry name" value="BTAD"/>
    <property type="match status" value="1"/>
</dbReference>
<dbReference type="Gene3D" id="1.25.40.10">
    <property type="entry name" value="Tetratricopeptide repeat domain"/>
    <property type="match status" value="2"/>
</dbReference>
<dbReference type="PANTHER" id="PTHR47691">
    <property type="entry name" value="REGULATOR-RELATED"/>
    <property type="match status" value="1"/>
</dbReference>
<dbReference type="Proteomes" id="UP000278962">
    <property type="component" value="Unassembled WGS sequence"/>
</dbReference>
<evidence type="ECO:0000256" key="1">
    <source>
        <dbReference type="ARBA" id="ARBA00005820"/>
    </source>
</evidence>
<dbReference type="AlphaFoldDB" id="A0A660L335"/>
<dbReference type="GO" id="GO:0003677">
    <property type="term" value="F:DNA binding"/>
    <property type="evidence" value="ECO:0007669"/>
    <property type="project" value="UniProtKB-UniRule"/>
</dbReference>
<dbReference type="OrthoDB" id="581105at2"/>